<dbReference type="PATRIC" id="fig|540747.5.peg.4161"/>
<dbReference type="EMBL" id="CP031598">
    <property type="protein sequence ID" value="QEW24718.1"/>
    <property type="molecule type" value="Genomic_DNA"/>
</dbReference>
<evidence type="ECO:0000313" key="4">
    <source>
        <dbReference type="EMBL" id="KRS14190.1"/>
    </source>
</evidence>
<feature type="compositionally biased region" description="Basic residues" evidence="3">
    <location>
        <begin position="363"/>
        <end position="377"/>
    </location>
</feature>
<dbReference type="OrthoDB" id="9797895at2"/>
<dbReference type="AlphaFoldDB" id="A0A0T5NZA0"/>
<dbReference type="Proteomes" id="UP000325785">
    <property type="component" value="Chromosome"/>
</dbReference>
<keyword evidence="1" id="KW-0479">Metal-binding</keyword>
<evidence type="ECO:0000256" key="1">
    <source>
        <dbReference type="ARBA" id="ARBA00022723"/>
    </source>
</evidence>
<evidence type="ECO:0000313" key="7">
    <source>
        <dbReference type="Proteomes" id="UP000325785"/>
    </source>
</evidence>
<dbReference type="RefSeq" id="WP_057821471.1">
    <property type="nucleotide sequence ID" value="NZ_CP031598.1"/>
</dbReference>
<keyword evidence="2 5" id="KW-0456">Lyase</keyword>
<dbReference type="GO" id="GO:0016852">
    <property type="term" value="F:sirohydrochlorin cobaltochelatase activity"/>
    <property type="evidence" value="ECO:0007669"/>
    <property type="project" value="UniProtKB-EC"/>
</dbReference>
<reference evidence="4 6" key="1">
    <citation type="submission" date="2015-04" db="EMBL/GenBank/DDBJ databases">
        <title>The draft genome sequence of Roseovarius indicus B108T.</title>
        <authorList>
            <person name="Li G."/>
            <person name="Lai Q."/>
            <person name="Shao Z."/>
            <person name="Yan P."/>
        </authorList>
    </citation>
    <scope>NUCLEOTIDE SEQUENCE [LARGE SCALE GENOMIC DNA]</scope>
    <source>
        <strain evidence="4 6">B108</strain>
    </source>
</reference>
<proteinExistence type="predicted"/>
<evidence type="ECO:0000256" key="2">
    <source>
        <dbReference type="ARBA" id="ARBA00023239"/>
    </source>
</evidence>
<dbReference type="KEGG" id="rid:RIdsm_00501"/>
<feature type="compositionally biased region" description="Basic and acidic residues" evidence="3">
    <location>
        <begin position="378"/>
        <end position="395"/>
    </location>
</feature>
<dbReference type="CDD" id="cd03414">
    <property type="entry name" value="CbiX_SirB_C"/>
    <property type="match status" value="1"/>
</dbReference>
<accession>A0A0T5NZA0</accession>
<dbReference type="GO" id="GO:0046872">
    <property type="term" value="F:metal ion binding"/>
    <property type="evidence" value="ECO:0007669"/>
    <property type="project" value="UniProtKB-KW"/>
</dbReference>
<dbReference type="Gene3D" id="3.40.50.1400">
    <property type="match status" value="2"/>
</dbReference>
<sequence>MVKTGVMICGHGSRSQSAVDEFATLAEKLPPLLPAEWEMEYGYLEFANPVIRDGLDRLREKGCERILAVPGMLFAAMHSKNDIPTVLNTYAAKHGISVSYGRELGVDPKMVAAAGSRVREALDRADAEHGAVSLHDTCLVVIGRGASDPDANANVSKIARLLQEGMGFGWCEVGYSGVTFPLVEPCLQHVVKLGYKRVVVFPYFLFSGILIDRIYGFTDQVAGEYPGIEFVKAGYLGDHPQVLETFAERVREQVGAVPPPNCGTCPYRTQVLALEGEEVVEISAEERRGHPAFSDTPPPTCVMCKYRTAVLGFEAEVGAVQESHHHHVEGQGASAPGSNVEDCQLCSTFCTGLCRLEMAGHHHHHHHDHGHHHHHHDHGHEHHQHDHDHHHDHGHDHHHHHHAAYPHADHPLGPESARKTKA</sequence>
<feature type="region of interest" description="Disordered" evidence="3">
    <location>
        <begin position="363"/>
        <end position="422"/>
    </location>
</feature>
<dbReference type="EC" id="4.99.1.3" evidence="5"/>
<keyword evidence="6" id="KW-1185">Reference proteome</keyword>
<dbReference type="PANTHER" id="PTHR33542">
    <property type="entry name" value="SIROHYDROCHLORIN FERROCHELATASE, CHLOROPLASTIC"/>
    <property type="match status" value="1"/>
</dbReference>
<dbReference type="InterPro" id="IPR002762">
    <property type="entry name" value="CbiX-like"/>
</dbReference>
<dbReference type="EMBL" id="LAXI01000033">
    <property type="protein sequence ID" value="KRS14190.1"/>
    <property type="molecule type" value="Genomic_DNA"/>
</dbReference>
<dbReference type="InterPro" id="IPR050963">
    <property type="entry name" value="Sirohydro_Cobaltochel/CbiX"/>
</dbReference>
<feature type="compositionally biased region" description="Basic and acidic residues" evidence="3">
    <location>
        <begin position="407"/>
        <end position="422"/>
    </location>
</feature>
<dbReference type="Proteomes" id="UP000051401">
    <property type="component" value="Unassembled WGS sequence"/>
</dbReference>
<protein>
    <submittedName>
        <fullName evidence="4">Sirohydrochlorin cobaltochelatase</fullName>
        <ecNumber evidence="5">4.99.1.3</ecNumber>
    </submittedName>
</protein>
<evidence type="ECO:0000313" key="5">
    <source>
        <dbReference type="EMBL" id="QEW24718.1"/>
    </source>
</evidence>
<dbReference type="CDD" id="cd03416">
    <property type="entry name" value="CbiX_SirB_N"/>
    <property type="match status" value="1"/>
</dbReference>
<dbReference type="STRING" id="540747.SAMN04488031_12018"/>
<reference evidence="5 7" key="2">
    <citation type="submission" date="2018-08" db="EMBL/GenBank/DDBJ databases">
        <title>Genetic Globetrotter - A new plasmid hitch-hiking vast phylogenetic and geographic distances.</title>
        <authorList>
            <person name="Vollmers J."/>
            <person name="Petersen J."/>
        </authorList>
    </citation>
    <scope>NUCLEOTIDE SEQUENCE [LARGE SCALE GENOMIC DNA]</scope>
    <source>
        <strain evidence="5 7">DSM 26383</strain>
    </source>
</reference>
<dbReference type="SUPFAM" id="SSF53800">
    <property type="entry name" value="Chelatase"/>
    <property type="match status" value="1"/>
</dbReference>
<dbReference type="Pfam" id="PF01903">
    <property type="entry name" value="CbiX"/>
    <property type="match status" value="2"/>
</dbReference>
<evidence type="ECO:0000256" key="3">
    <source>
        <dbReference type="SAM" id="MobiDB-lite"/>
    </source>
</evidence>
<organism evidence="4 6">
    <name type="scientific">Roseovarius indicus</name>
    <dbReference type="NCBI Taxonomy" id="540747"/>
    <lineage>
        <taxon>Bacteria</taxon>
        <taxon>Pseudomonadati</taxon>
        <taxon>Pseudomonadota</taxon>
        <taxon>Alphaproteobacteria</taxon>
        <taxon>Rhodobacterales</taxon>
        <taxon>Roseobacteraceae</taxon>
        <taxon>Roseovarius</taxon>
    </lineage>
</organism>
<gene>
    <name evidence="5" type="primary">cbiX</name>
    <name evidence="5" type="ORF">RIdsm_00501</name>
    <name evidence="4" type="ORF">XM52_26975</name>
</gene>
<dbReference type="PANTHER" id="PTHR33542:SF3">
    <property type="entry name" value="SIROHYDROCHLORIN FERROCHELATASE, CHLOROPLASTIC"/>
    <property type="match status" value="1"/>
</dbReference>
<name>A0A0T5NZA0_9RHOB</name>
<evidence type="ECO:0000313" key="6">
    <source>
        <dbReference type="Proteomes" id="UP000051401"/>
    </source>
</evidence>